<reference evidence="3" key="1">
    <citation type="submission" date="2016-05" db="EMBL/GenBank/DDBJ databases">
        <authorList>
            <person name="Naeem Raeece"/>
        </authorList>
    </citation>
    <scope>NUCLEOTIDE SEQUENCE [LARGE SCALE GENOMIC DNA]</scope>
</reference>
<organism evidence="2 3">
    <name type="scientific">Plasmodium ovale wallikeri</name>
    <dbReference type="NCBI Taxonomy" id="864142"/>
    <lineage>
        <taxon>Eukaryota</taxon>
        <taxon>Sar</taxon>
        <taxon>Alveolata</taxon>
        <taxon>Apicomplexa</taxon>
        <taxon>Aconoidasida</taxon>
        <taxon>Haemosporida</taxon>
        <taxon>Plasmodiidae</taxon>
        <taxon>Plasmodium</taxon>
        <taxon>Plasmodium (Plasmodium)</taxon>
    </lineage>
</organism>
<dbReference type="PANTHER" id="PTHR11614">
    <property type="entry name" value="PHOSPHOLIPASE-RELATED"/>
    <property type="match status" value="1"/>
</dbReference>
<gene>
    <name evidence="2" type="ORF">POVWA1_086220</name>
</gene>
<evidence type="ECO:0000313" key="3">
    <source>
        <dbReference type="Proteomes" id="UP000078555"/>
    </source>
</evidence>
<dbReference type="AlphaFoldDB" id="A0A1A9APP1"/>
<dbReference type="Proteomes" id="UP000078555">
    <property type="component" value="Unassembled WGS sequence"/>
</dbReference>
<dbReference type="Gene3D" id="3.40.50.1820">
    <property type="entry name" value="alpha/beta hydrolase"/>
    <property type="match status" value="1"/>
</dbReference>
<dbReference type="Pfam" id="PF12146">
    <property type="entry name" value="Hydrolase_4"/>
    <property type="match status" value="1"/>
</dbReference>
<accession>A0A1A9APP1</accession>
<evidence type="ECO:0000313" key="2">
    <source>
        <dbReference type="EMBL" id="SBT58202.1"/>
    </source>
</evidence>
<proteinExistence type="predicted"/>
<dbReference type="InterPro" id="IPR022742">
    <property type="entry name" value="Hydrolase_4"/>
</dbReference>
<protein>
    <submittedName>
        <fullName evidence="2">Lysophospholipase, putative</fullName>
    </submittedName>
</protein>
<name>A0A1A9APP1_PLAOA</name>
<keyword evidence="3" id="KW-1185">Reference proteome</keyword>
<dbReference type="SUPFAM" id="SSF53474">
    <property type="entry name" value="alpha/beta-Hydrolases"/>
    <property type="match status" value="1"/>
</dbReference>
<dbReference type="InterPro" id="IPR006494">
    <property type="entry name" value="PST_A"/>
</dbReference>
<dbReference type="InterPro" id="IPR051044">
    <property type="entry name" value="MAG_DAG_Lipase"/>
</dbReference>
<evidence type="ECO:0000259" key="1">
    <source>
        <dbReference type="Pfam" id="PF12146"/>
    </source>
</evidence>
<dbReference type="InterPro" id="IPR029058">
    <property type="entry name" value="AB_hydrolase_fold"/>
</dbReference>
<sequence length="369" mass="42337">MDENEVYNEEVRTTLFRLDGKPTLDSFFNKDGLLLRTYGWLVKNAVGIIVLIHGLKSHARLTYLNNNVEIISNDKAILIDGNNYYIYRDSWIECFNKNKYSVYAIDLQGHGQSDGWQNLPANVNEFDDLVYDVIQYMNKIRDETSSLSCSMDSITSDNGQINCQKDIPIYLIGHSMGGNIALRTLQILGKTEDESIKKLNIKGCVSLSGMISYDKISRPGTSLFKFFYLPVTRIISAFIPTIRVVSEVNYTSFPFIIDLGNFDKFRLKKGVTCRFVYQLLRAMDNLDKDMENIPKDIPILFIHARDDCVCCYNGVESFYNRLNVNNKELYTLENMDHVITREPGNENVLKKVVEWLSDLPEEEEADALN</sequence>
<dbReference type="EMBL" id="FLRD01001784">
    <property type="protein sequence ID" value="SBT58202.1"/>
    <property type="molecule type" value="Genomic_DNA"/>
</dbReference>
<feature type="domain" description="Serine aminopeptidase S33" evidence="1">
    <location>
        <begin position="92"/>
        <end position="343"/>
    </location>
</feature>
<dbReference type="NCBIfam" id="TIGR01607">
    <property type="entry name" value="PST-A"/>
    <property type="match status" value="1"/>
</dbReference>